<accession>A0ABQ9R126</accession>
<gene>
    <name evidence="1" type="ORF">CTAM01_10378</name>
</gene>
<evidence type="ECO:0000313" key="2">
    <source>
        <dbReference type="Proteomes" id="UP001227543"/>
    </source>
</evidence>
<proteinExistence type="predicted"/>
<dbReference type="GeneID" id="85410631"/>
<dbReference type="EMBL" id="MLFU01000047">
    <property type="protein sequence ID" value="KAK1491263.1"/>
    <property type="molecule type" value="Genomic_DNA"/>
</dbReference>
<dbReference type="Proteomes" id="UP001227543">
    <property type="component" value="Unassembled WGS sequence"/>
</dbReference>
<reference evidence="1 2" key="1">
    <citation type="submission" date="2016-10" db="EMBL/GenBank/DDBJ databases">
        <title>The genome sequence of Colletotrichum fioriniae PJ7.</title>
        <authorList>
            <person name="Baroncelli R."/>
        </authorList>
    </citation>
    <scope>NUCLEOTIDE SEQUENCE [LARGE SCALE GENOMIC DNA]</scope>
    <source>
        <strain evidence="1 2">Tom-12</strain>
    </source>
</reference>
<keyword evidence="2" id="KW-1185">Reference proteome</keyword>
<comment type="caution">
    <text evidence="1">The sequence shown here is derived from an EMBL/GenBank/DDBJ whole genome shotgun (WGS) entry which is preliminary data.</text>
</comment>
<organism evidence="1 2">
    <name type="scientific">Colletotrichum tamarilloi</name>
    <dbReference type="NCBI Taxonomy" id="1209934"/>
    <lineage>
        <taxon>Eukaryota</taxon>
        <taxon>Fungi</taxon>
        <taxon>Dikarya</taxon>
        <taxon>Ascomycota</taxon>
        <taxon>Pezizomycotina</taxon>
        <taxon>Sordariomycetes</taxon>
        <taxon>Hypocreomycetidae</taxon>
        <taxon>Glomerellales</taxon>
        <taxon>Glomerellaceae</taxon>
        <taxon>Colletotrichum</taxon>
        <taxon>Colletotrichum acutatum species complex</taxon>
    </lineage>
</organism>
<protein>
    <submittedName>
        <fullName evidence="1">Uncharacterized protein</fullName>
    </submittedName>
</protein>
<evidence type="ECO:0000313" key="1">
    <source>
        <dbReference type="EMBL" id="KAK1491263.1"/>
    </source>
</evidence>
<dbReference type="RefSeq" id="XP_060378989.1">
    <property type="nucleotide sequence ID" value="XM_060526393.1"/>
</dbReference>
<name>A0ABQ9R126_9PEZI</name>
<sequence length="95" mass="10563">MGTYLLPLSLSGKSSKTLHFFAHTHNLNHPGTNTPVYLGSSQSLPSTVPVLLHSEDPTTNTNECRFAMPISHRRCLFTPRSCTSWRVAIRQSLDP</sequence>